<dbReference type="Proteomes" id="UP000800303">
    <property type="component" value="Unassembled WGS sequence"/>
</dbReference>
<dbReference type="PANTHER" id="PTHR43649">
    <property type="entry name" value="ARABINOSE-BINDING PROTEIN-RELATED"/>
    <property type="match status" value="1"/>
</dbReference>
<dbReference type="InterPro" id="IPR050490">
    <property type="entry name" value="Bact_solute-bd_prot1"/>
</dbReference>
<organism evidence="1 2">
    <name type="scientific">Saccharibacillus alkalitolerans</name>
    <dbReference type="NCBI Taxonomy" id="2705290"/>
    <lineage>
        <taxon>Bacteria</taxon>
        <taxon>Bacillati</taxon>
        <taxon>Bacillota</taxon>
        <taxon>Bacilli</taxon>
        <taxon>Bacillales</taxon>
        <taxon>Paenibacillaceae</taxon>
        <taxon>Saccharibacillus</taxon>
    </lineage>
</organism>
<name>A0ABX0F9E0_9BACL</name>
<dbReference type="EMBL" id="JAAFGS010000004">
    <property type="protein sequence ID" value="NGZ76545.1"/>
    <property type="molecule type" value="Genomic_DNA"/>
</dbReference>
<protein>
    <submittedName>
        <fullName evidence="1">Extracellular solute-binding protein</fullName>
    </submittedName>
</protein>
<accession>A0ABX0F9E0</accession>
<reference evidence="1 2" key="1">
    <citation type="submission" date="2020-01" db="EMBL/GenBank/DDBJ databases">
        <title>Polyphasic characterisation and genomic insights into a novel alkali tolerant bacterium VR-M41.</title>
        <authorList>
            <person name="Vemuluri V.R."/>
        </authorList>
    </citation>
    <scope>NUCLEOTIDE SEQUENCE [LARGE SCALE GENOMIC DNA]</scope>
    <source>
        <strain evidence="1 2">VR-M41</strain>
    </source>
</reference>
<dbReference type="InterPro" id="IPR006059">
    <property type="entry name" value="SBP"/>
</dbReference>
<comment type="caution">
    <text evidence="1">The sequence shown here is derived from an EMBL/GenBank/DDBJ whole genome shotgun (WGS) entry which is preliminary data.</text>
</comment>
<dbReference type="SUPFAM" id="SSF53850">
    <property type="entry name" value="Periplasmic binding protein-like II"/>
    <property type="match status" value="1"/>
</dbReference>
<proteinExistence type="predicted"/>
<dbReference type="RefSeq" id="WP_166275419.1">
    <property type="nucleotide sequence ID" value="NZ_JAAFGS010000004.1"/>
</dbReference>
<sequence length="404" mass="44765">MVFENKEAFQKQYGDFFSKKYPDTEFEVIAPGYGAPNYDKLIAKHSPDLIMLDPYNYQQMAKADKLTDLEPLMERDNYDTSKLYPGLTDELKKQGGGKLYGLSKSVQANAVLYNADLFKKYKVELPKDGMTWEEILKLARKFPTSGDKDSRIWGLSSFGSSNLAMQIARTEGLAPIDPATLKVTANTPEWKKAYNISIEATKAGVLDEGISLSAKSYLQSNPFVMGRSAMVISSVTQLKNLQAAKSGVKNYKPFTLGIAAGPADSGDRKSTGDFYTGDIFAIPAKASNVDGAWQFIEYFTGDEYAKQYYGTKSSNNIALLSRMVDEYAGYKVNAFYKLKPNLDQHLQAQALSIRSANLEWKFWTVLQKELMLAVNKKKTADQAAAAIQTQTQAAADKVAKASKN</sequence>
<dbReference type="Pfam" id="PF01547">
    <property type="entry name" value="SBP_bac_1"/>
    <property type="match status" value="1"/>
</dbReference>
<dbReference type="Gene3D" id="3.40.190.10">
    <property type="entry name" value="Periplasmic binding protein-like II"/>
    <property type="match status" value="1"/>
</dbReference>
<evidence type="ECO:0000313" key="2">
    <source>
        <dbReference type="Proteomes" id="UP000800303"/>
    </source>
</evidence>
<gene>
    <name evidence="1" type="ORF">GYN08_14550</name>
</gene>
<dbReference type="PANTHER" id="PTHR43649:SF12">
    <property type="entry name" value="DIACETYLCHITOBIOSE BINDING PROTEIN DASA"/>
    <property type="match status" value="1"/>
</dbReference>
<evidence type="ECO:0000313" key="1">
    <source>
        <dbReference type="EMBL" id="NGZ76545.1"/>
    </source>
</evidence>
<keyword evidence="2" id="KW-1185">Reference proteome</keyword>